<dbReference type="PROSITE" id="PS51352">
    <property type="entry name" value="THIOREDOXIN_2"/>
    <property type="match status" value="1"/>
</dbReference>
<accession>A0A6J4H068</accession>
<evidence type="ECO:0000259" key="6">
    <source>
        <dbReference type="PROSITE" id="PS51352"/>
    </source>
</evidence>
<keyword evidence="3" id="KW-0560">Oxidoreductase</keyword>
<reference evidence="7" key="1">
    <citation type="submission" date="2020-02" db="EMBL/GenBank/DDBJ databases">
        <authorList>
            <person name="Meier V. D."/>
        </authorList>
    </citation>
    <scope>NUCLEOTIDE SEQUENCE</scope>
    <source>
        <strain evidence="7">AVDCRST_MAG76</strain>
    </source>
</reference>
<dbReference type="EMBL" id="CADCSZ010000009">
    <property type="protein sequence ID" value="CAA9211523.1"/>
    <property type="molecule type" value="Genomic_DNA"/>
</dbReference>
<name>A0A6J4H068_9ACTN</name>
<dbReference type="SUPFAM" id="SSF52833">
    <property type="entry name" value="Thioredoxin-like"/>
    <property type="match status" value="1"/>
</dbReference>
<keyword evidence="2" id="KW-0049">Antioxidant</keyword>
<dbReference type="InterPro" id="IPR036249">
    <property type="entry name" value="Thioredoxin-like_sf"/>
</dbReference>
<dbReference type="InterPro" id="IPR013766">
    <property type="entry name" value="Thioredoxin_domain"/>
</dbReference>
<dbReference type="CDD" id="cd03017">
    <property type="entry name" value="PRX_BCP"/>
    <property type="match status" value="1"/>
</dbReference>
<dbReference type="PIRSF" id="PIRSF000239">
    <property type="entry name" value="AHPC"/>
    <property type="match status" value="1"/>
</dbReference>
<protein>
    <recommendedName>
        <fullName evidence="6">Thioredoxin domain-containing protein</fullName>
    </recommendedName>
</protein>
<dbReference type="Pfam" id="PF00578">
    <property type="entry name" value="AhpC-TSA"/>
    <property type="match status" value="1"/>
</dbReference>
<organism evidence="7">
    <name type="scientific">uncultured Acidimicrobiales bacterium</name>
    <dbReference type="NCBI Taxonomy" id="310071"/>
    <lineage>
        <taxon>Bacteria</taxon>
        <taxon>Bacillati</taxon>
        <taxon>Actinomycetota</taxon>
        <taxon>Acidimicrobiia</taxon>
        <taxon>Acidimicrobiales</taxon>
        <taxon>environmental samples</taxon>
    </lineage>
</organism>
<evidence type="ECO:0000256" key="3">
    <source>
        <dbReference type="ARBA" id="ARBA00023002"/>
    </source>
</evidence>
<evidence type="ECO:0000256" key="1">
    <source>
        <dbReference type="ARBA" id="ARBA00022559"/>
    </source>
</evidence>
<feature type="domain" description="Thioredoxin" evidence="6">
    <location>
        <begin position="4"/>
        <end position="151"/>
    </location>
</feature>
<keyword evidence="1" id="KW-0575">Peroxidase</keyword>
<dbReference type="Gene3D" id="3.40.30.10">
    <property type="entry name" value="Glutaredoxin"/>
    <property type="match status" value="1"/>
</dbReference>
<evidence type="ECO:0000256" key="4">
    <source>
        <dbReference type="ARBA" id="ARBA00023284"/>
    </source>
</evidence>
<keyword evidence="4" id="KW-0676">Redox-active center</keyword>
<dbReference type="InterPro" id="IPR050455">
    <property type="entry name" value="Tpx_Peroxidase_subfamily"/>
</dbReference>
<dbReference type="InterPro" id="IPR000866">
    <property type="entry name" value="AhpC/TSA"/>
</dbReference>
<evidence type="ECO:0000256" key="5">
    <source>
        <dbReference type="PIRSR" id="PIRSR000239-1"/>
    </source>
</evidence>
<evidence type="ECO:0000256" key="2">
    <source>
        <dbReference type="ARBA" id="ARBA00022862"/>
    </source>
</evidence>
<dbReference type="InterPro" id="IPR024706">
    <property type="entry name" value="Peroxiredoxin_AhpC-typ"/>
</dbReference>
<dbReference type="PANTHER" id="PTHR43110">
    <property type="entry name" value="THIOL PEROXIDASE"/>
    <property type="match status" value="1"/>
</dbReference>
<feature type="active site" description="Cysteine sulfenic acid (-SOH) intermediate; for peroxidase activity" evidence="5">
    <location>
        <position position="46"/>
    </location>
</feature>
<dbReference type="GO" id="GO:0004601">
    <property type="term" value="F:peroxidase activity"/>
    <property type="evidence" value="ECO:0007669"/>
    <property type="project" value="UniProtKB-KW"/>
</dbReference>
<dbReference type="PANTHER" id="PTHR43110:SF1">
    <property type="entry name" value="THIOL PEROXIDASE"/>
    <property type="match status" value="1"/>
</dbReference>
<gene>
    <name evidence="7" type="ORF">AVDCRST_MAG76-158</name>
</gene>
<sequence>MAEPRVGDPAPDFSLVGSGGRTFQLADQRGSPMVLVFYPGDDTPVCTLQLKAYSKDLAQFSDLGATLWAISPQSVESHDGFSGKHGFGFPLLSDEDKATFRSYGCLGPLGFPRRSVFVVDRAGVVRYCHRAGAGLTFRRTDELVEAVKATL</sequence>
<dbReference type="AlphaFoldDB" id="A0A6J4H068"/>
<proteinExistence type="predicted"/>
<evidence type="ECO:0000313" key="7">
    <source>
        <dbReference type="EMBL" id="CAA9211523.1"/>
    </source>
</evidence>